<feature type="region of interest" description="Disordered" evidence="1">
    <location>
        <begin position="307"/>
        <end position="372"/>
    </location>
</feature>
<evidence type="ECO:0000313" key="3">
    <source>
        <dbReference type="Proteomes" id="UP001600888"/>
    </source>
</evidence>
<feature type="region of interest" description="Disordered" evidence="1">
    <location>
        <begin position="191"/>
        <end position="220"/>
    </location>
</feature>
<feature type="region of interest" description="Disordered" evidence="1">
    <location>
        <begin position="233"/>
        <end position="289"/>
    </location>
</feature>
<sequence>MSYTDFPPTDFRFWLSRQAQQGNHVHSQALPNQFSMPQYPLPTSSRPASYAATPQGQIPSATFPTNITGSCPPEPFPNPYSMSSNILQFPAQFPQAPFPYPGISAPAYGSFENIQRPAPQNIEPVRSGTLPNDYPMGSQQVVPTRDLQQNGGDHSYRESSVPTNLTTIHPTLGLCVLVPIGALSLSAPQSTSNWSVASTSGSHHRDGSRHRDHYGSRADRLRRRHSRELTPYMRYMSPSPPRSFSPYLSSPSSSVTVTPYVRHRRLNTPESGRSPRRFHGIGGFTPLRSRDVPRPTIECSVSTVRTCSQCGGTGADSSYEPFTDGSVAPTPQMGREDAVVGLGRSPRGEVEGQDGPAEGHRRFQASVEDIDE</sequence>
<proteinExistence type="predicted"/>
<keyword evidence="3" id="KW-1185">Reference proteome</keyword>
<reference evidence="2 3" key="1">
    <citation type="submission" date="2024-03" db="EMBL/GenBank/DDBJ databases">
        <title>A high-quality draft genome sequence of Diaporthe vaccinii, a causative agent of upright dieback and viscid rot disease in cranberry plants.</title>
        <authorList>
            <person name="Sarrasin M."/>
            <person name="Lang B.F."/>
            <person name="Burger G."/>
        </authorList>
    </citation>
    <scope>NUCLEOTIDE SEQUENCE [LARGE SCALE GENOMIC DNA]</scope>
    <source>
        <strain evidence="2 3">IS7</strain>
    </source>
</reference>
<organism evidence="2 3">
    <name type="scientific">Diaporthe vaccinii</name>
    <dbReference type="NCBI Taxonomy" id="105482"/>
    <lineage>
        <taxon>Eukaryota</taxon>
        <taxon>Fungi</taxon>
        <taxon>Dikarya</taxon>
        <taxon>Ascomycota</taxon>
        <taxon>Pezizomycotina</taxon>
        <taxon>Sordariomycetes</taxon>
        <taxon>Sordariomycetidae</taxon>
        <taxon>Diaporthales</taxon>
        <taxon>Diaporthaceae</taxon>
        <taxon>Diaporthe</taxon>
        <taxon>Diaporthe eres species complex</taxon>
    </lineage>
</organism>
<dbReference type="Proteomes" id="UP001600888">
    <property type="component" value="Unassembled WGS sequence"/>
</dbReference>
<evidence type="ECO:0000313" key="2">
    <source>
        <dbReference type="EMBL" id="KAL2286627.1"/>
    </source>
</evidence>
<evidence type="ECO:0000256" key="1">
    <source>
        <dbReference type="SAM" id="MobiDB-lite"/>
    </source>
</evidence>
<comment type="caution">
    <text evidence="2">The sequence shown here is derived from an EMBL/GenBank/DDBJ whole genome shotgun (WGS) entry which is preliminary data.</text>
</comment>
<dbReference type="EMBL" id="JBAWTH010000023">
    <property type="protein sequence ID" value="KAL2286627.1"/>
    <property type="molecule type" value="Genomic_DNA"/>
</dbReference>
<feature type="compositionally biased region" description="Low complexity" evidence="1">
    <location>
        <begin position="244"/>
        <end position="260"/>
    </location>
</feature>
<protein>
    <submittedName>
        <fullName evidence="2">Uncharacterized protein</fullName>
    </submittedName>
</protein>
<gene>
    <name evidence="2" type="ORF">FJTKL_06627</name>
</gene>
<accession>A0ABR4EVZ8</accession>
<name>A0ABR4EVZ8_9PEZI</name>